<dbReference type="Proteomes" id="UP000265703">
    <property type="component" value="Unassembled WGS sequence"/>
</dbReference>
<accession>A0A397SU83</accession>
<dbReference type="InterPro" id="IPR016161">
    <property type="entry name" value="Ald_DH/histidinol_DH"/>
</dbReference>
<keyword evidence="7" id="KW-1185">Reference proteome</keyword>
<dbReference type="InterPro" id="IPR016162">
    <property type="entry name" value="Ald_DH_N"/>
</dbReference>
<keyword evidence="2 4" id="KW-0560">Oxidoreductase</keyword>
<evidence type="ECO:0000256" key="1">
    <source>
        <dbReference type="ARBA" id="ARBA00009986"/>
    </source>
</evidence>
<dbReference type="PROSITE" id="PS00070">
    <property type="entry name" value="ALDEHYDE_DEHYDR_CYS"/>
    <property type="match status" value="1"/>
</dbReference>
<proteinExistence type="inferred from homology"/>
<dbReference type="PANTHER" id="PTHR11699">
    <property type="entry name" value="ALDEHYDE DEHYDROGENASE-RELATED"/>
    <property type="match status" value="1"/>
</dbReference>
<dbReference type="AlphaFoldDB" id="A0A397SU83"/>
<evidence type="ECO:0000313" key="6">
    <source>
        <dbReference type="EMBL" id="RIA87507.1"/>
    </source>
</evidence>
<dbReference type="FunFam" id="3.40.605.10:FF:000007">
    <property type="entry name" value="NAD/NADP-dependent betaine aldehyde dehydrogenase"/>
    <property type="match status" value="1"/>
</dbReference>
<feature type="domain" description="Aldehyde dehydrogenase" evidence="5">
    <location>
        <begin position="323"/>
        <end position="441"/>
    </location>
</feature>
<dbReference type="Pfam" id="PF00171">
    <property type="entry name" value="Aldedh"/>
    <property type="match status" value="2"/>
</dbReference>
<feature type="active site" evidence="3">
    <location>
        <position position="261"/>
    </location>
</feature>
<protein>
    <submittedName>
        <fullName evidence="6">Aldehyde/histidinol dehydrogenase</fullName>
    </submittedName>
</protein>
<gene>
    <name evidence="6" type="ORF">C1645_799810</name>
</gene>
<dbReference type="SUPFAM" id="SSF53720">
    <property type="entry name" value="ALDH-like"/>
    <property type="match status" value="1"/>
</dbReference>
<comment type="caution">
    <text evidence="6">The sequence shown here is derived from an EMBL/GenBank/DDBJ whole genome shotgun (WGS) entry which is preliminary data.</text>
</comment>
<evidence type="ECO:0000256" key="4">
    <source>
        <dbReference type="RuleBase" id="RU003345"/>
    </source>
</evidence>
<name>A0A397SU83_9GLOM</name>
<dbReference type="STRING" id="658196.A0A397SU83"/>
<dbReference type="InterPro" id="IPR016160">
    <property type="entry name" value="Ald_DH_CS_CYS"/>
</dbReference>
<dbReference type="EMBL" id="QKYT01000305">
    <property type="protein sequence ID" value="RIA87507.1"/>
    <property type="molecule type" value="Genomic_DNA"/>
</dbReference>
<evidence type="ECO:0000259" key="5">
    <source>
        <dbReference type="Pfam" id="PF00171"/>
    </source>
</evidence>
<dbReference type="OrthoDB" id="310895at2759"/>
<evidence type="ECO:0000313" key="7">
    <source>
        <dbReference type="Proteomes" id="UP000265703"/>
    </source>
</evidence>
<evidence type="ECO:0000256" key="3">
    <source>
        <dbReference type="PROSITE-ProRule" id="PRU10007"/>
    </source>
</evidence>
<dbReference type="InterPro" id="IPR015590">
    <property type="entry name" value="Aldehyde_DH_dom"/>
</dbReference>
<dbReference type="Gene3D" id="3.40.605.10">
    <property type="entry name" value="Aldehyde Dehydrogenase, Chain A, domain 1"/>
    <property type="match status" value="2"/>
</dbReference>
<dbReference type="GO" id="GO:0016620">
    <property type="term" value="F:oxidoreductase activity, acting on the aldehyde or oxo group of donors, NAD or NADP as acceptor"/>
    <property type="evidence" value="ECO:0007669"/>
    <property type="project" value="InterPro"/>
</dbReference>
<evidence type="ECO:0000256" key="2">
    <source>
        <dbReference type="ARBA" id="ARBA00023002"/>
    </source>
</evidence>
<dbReference type="Gene3D" id="3.40.309.10">
    <property type="entry name" value="Aldehyde Dehydrogenase, Chain A, domain 2"/>
    <property type="match status" value="2"/>
</dbReference>
<dbReference type="PROSITE" id="PS00687">
    <property type="entry name" value="ALDEHYDE_DEHYDR_GLU"/>
    <property type="match status" value="1"/>
</dbReference>
<organism evidence="6 7">
    <name type="scientific">Glomus cerebriforme</name>
    <dbReference type="NCBI Taxonomy" id="658196"/>
    <lineage>
        <taxon>Eukaryota</taxon>
        <taxon>Fungi</taxon>
        <taxon>Fungi incertae sedis</taxon>
        <taxon>Mucoromycota</taxon>
        <taxon>Glomeromycotina</taxon>
        <taxon>Glomeromycetes</taxon>
        <taxon>Glomerales</taxon>
        <taxon>Glomeraceae</taxon>
        <taxon>Glomus</taxon>
    </lineage>
</organism>
<feature type="domain" description="Aldehyde dehydrogenase" evidence="5">
    <location>
        <begin position="34"/>
        <end position="319"/>
    </location>
</feature>
<comment type="similarity">
    <text evidence="1 4">Belongs to the aldehyde dehydrogenase family.</text>
</comment>
<dbReference type="InterPro" id="IPR029510">
    <property type="entry name" value="Ald_DH_CS_GLU"/>
</dbReference>
<reference evidence="6 7" key="1">
    <citation type="submission" date="2018-06" db="EMBL/GenBank/DDBJ databases">
        <title>Comparative genomics reveals the genomic features of Rhizophagus irregularis, R. cerebriforme, R. diaphanum and Gigaspora rosea, and their symbiotic lifestyle signature.</title>
        <authorList>
            <person name="Morin E."/>
            <person name="San Clemente H."/>
            <person name="Chen E.C.H."/>
            <person name="De La Providencia I."/>
            <person name="Hainaut M."/>
            <person name="Kuo A."/>
            <person name="Kohler A."/>
            <person name="Murat C."/>
            <person name="Tang N."/>
            <person name="Roy S."/>
            <person name="Loubradou J."/>
            <person name="Henrissat B."/>
            <person name="Grigoriev I.V."/>
            <person name="Corradi N."/>
            <person name="Roux C."/>
            <person name="Martin F.M."/>
        </authorList>
    </citation>
    <scope>NUCLEOTIDE SEQUENCE [LARGE SCALE GENOMIC DNA]</scope>
    <source>
        <strain evidence="6 7">DAOM 227022</strain>
    </source>
</reference>
<dbReference type="InterPro" id="IPR016163">
    <property type="entry name" value="Ald_DH_C"/>
</dbReference>
<sequence>MNHSNVLQNLLRIARPFINNKFIIPTFSHISKSLINPSTEESFIQVIEGISSDVDLAVNAATDALHSPSWLSLNGADRRNILLKIADSNDKNLEKLALIESLNVGNPLKDAKLEASESAECFRFFAGYADKLTGHTPCVDNKYRLYTIREPIGICGLITSFNYPLLLASWKIAPSLACGNAIILKPSPQTPLTSLMLANTISTETELPSGIFNVIPGDEITGKSITEHKGIDKCSFTGSEQVGRKVLSACSSSNLKRVTLELGGKNAMIVFSDINIDKAVEDVYWATFANSGQNCCAGSRLFLEENIHDEFLNKLKKKELKILKSDNNKLLIGGKRFGDVGFFIEPTVFYDLDDSEYISQKEIFGPVLSSKYAKFGLAAGVWTNNYLKVEKVVREIKVGTTWVNCYNLTPSYLPFGGRKFSGFGKDLGQESINEFSFIKSVTYSL</sequence>